<proteinExistence type="predicted"/>
<evidence type="ECO:0000313" key="2">
    <source>
        <dbReference type="Proteomes" id="UP000726105"/>
    </source>
</evidence>
<name>A0A935IPE9_9MICO</name>
<protein>
    <submittedName>
        <fullName evidence="1">Terminase</fullName>
    </submittedName>
</protein>
<dbReference type="AlphaFoldDB" id="A0A935IPE9"/>
<dbReference type="Proteomes" id="UP000726105">
    <property type="component" value="Unassembled WGS sequence"/>
</dbReference>
<evidence type="ECO:0000313" key="1">
    <source>
        <dbReference type="EMBL" id="MBK7274925.1"/>
    </source>
</evidence>
<comment type="caution">
    <text evidence="1">The sequence shown here is derived from an EMBL/GenBank/DDBJ whole genome shotgun (WGS) entry which is preliminary data.</text>
</comment>
<reference evidence="1 2" key="1">
    <citation type="submission" date="2020-10" db="EMBL/GenBank/DDBJ databases">
        <title>Connecting structure to function with the recovery of over 1000 high-quality activated sludge metagenome-assembled genomes encoding full-length rRNA genes using long-read sequencing.</title>
        <authorList>
            <person name="Singleton C.M."/>
            <person name="Petriglieri F."/>
            <person name="Kristensen J.M."/>
            <person name="Kirkegaard R.H."/>
            <person name="Michaelsen T.Y."/>
            <person name="Andersen M.H."/>
            <person name="Karst S.M."/>
            <person name="Dueholm M.S."/>
            <person name="Nielsen P.H."/>
            <person name="Albertsen M."/>
        </authorList>
    </citation>
    <scope>NUCLEOTIDE SEQUENCE [LARGE SCALE GENOMIC DNA]</scope>
    <source>
        <strain evidence="1">Ega_18-Q3-R5-49_MAXAC.001</strain>
    </source>
</reference>
<gene>
    <name evidence="1" type="ORF">IPI13_17910</name>
</gene>
<dbReference type="EMBL" id="JADJIB010000019">
    <property type="protein sequence ID" value="MBK7274925.1"/>
    <property type="molecule type" value="Genomic_DNA"/>
</dbReference>
<accession>A0A935IPE9</accession>
<sequence length="364" mass="40412">MTPEYVVDFPTLGFLWSAWKRRHCRVPDRHQRGAPFVEYDWQRWVTANRGRIRPGVVHDPDRPLRNQAFVYRRHLVIAPQKTGKGPQTATDAALAACGPSEFCGWAAEGDYYSCADGGCPCGWEYEYLPGEPMGERHPSPLVQIMATSEDQVDNIWRPLVSMIHLGPLKKLLLPRENFIRVANLSDDPDMDRIDRITASALSRLGNPVTEGFLDESGTYLKANGLRKTAETIRRGAAGMGGRTTETTNPFDPAQESYAQASFESPRPDIFKFYRNPDVVPALRGKDGKPLSYLLKANRRKIHAYAYAGSDHVNLDSIEAEAADLIGTDPAQAERFFGNRIVAGGGAWLPEGLWSARRADVVAAA</sequence>
<organism evidence="1 2">
    <name type="scientific">Candidatus Phosphoribacter hodrii</name>
    <dbReference type="NCBI Taxonomy" id="2953743"/>
    <lineage>
        <taxon>Bacteria</taxon>
        <taxon>Bacillati</taxon>
        <taxon>Actinomycetota</taxon>
        <taxon>Actinomycetes</taxon>
        <taxon>Micrococcales</taxon>
        <taxon>Dermatophilaceae</taxon>
        <taxon>Candidatus Phosphoribacter</taxon>
    </lineage>
</organism>